<protein>
    <submittedName>
        <fullName evidence="3">Uncharacterized protein</fullName>
    </submittedName>
</protein>
<organism evidence="3 4">
    <name type="scientific">Flavobacterium capsici</name>
    <dbReference type="NCBI Taxonomy" id="3075618"/>
    <lineage>
        <taxon>Bacteria</taxon>
        <taxon>Pseudomonadati</taxon>
        <taxon>Bacteroidota</taxon>
        <taxon>Flavobacteriia</taxon>
        <taxon>Flavobacteriales</taxon>
        <taxon>Flavobacteriaceae</taxon>
        <taxon>Flavobacterium</taxon>
    </lineage>
</organism>
<keyword evidence="1" id="KW-0732">Signal</keyword>
<reference evidence="3 4" key="1">
    <citation type="submission" date="2023-09" db="EMBL/GenBank/DDBJ databases">
        <title>Flavobacterium sp. a novel bacteria isolate from Pepper rhizosphere.</title>
        <authorList>
            <person name="Peng Y."/>
            <person name="Lee J."/>
        </authorList>
    </citation>
    <scope>NUCLEOTIDE SEQUENCE [LARGE SCALE GENOMIC DNA]</scope>
    <source>
        <strain evidence="2">PMR2A8</strain>
        <strain evidence="3 4">PMTSA4</strain>
    </source>
</reference>
<name>A0AA96J4Y1_9FLAO</name>
<dbReference type="EMBL" id="CP134890">
    <property type="protein sequence ID" value="WNM21870.1"/>
    <property type="molecule type" value="Genomic_DNA"/>
</dbReference>
<accession>A0AA96J123</accession>
<accession>A0AA96J4Y1</accession>
<feature type="chain" id="PRO_5044705431" evidence="1">
    <location>
        <begin position="19"/>
        <end position="189"/>
    </location>
</feature>
<evidence type="ECO:0000256" key="1">
    <source>
        <dbReference type="SAM" id="SignalP"/>
    </source>
</evidence>
<gene>
    <name evidence="3" type="ORF">RN605_00605</name>
    <name evidence="2" type="ORF">RN608_07305</name>
</gene>
<feature type="signal peptide" evidence="1">
    <location>
        <begin position="1"/>
        <end position="18"/>
    </location>
</feature>
<evidence type="ECO:0000313" key="4">
    <source>
        <dbReference type="Proteomes" id="UP001304515"/>
    </source>
</evidence>
<evidence type="ECO:0000313" key="3">
    <source>
        <dbReference type="EMBL" id="WNM21870.1"/>
    </source>
</evidence>
<dbReference type="KEGG" id="fcj:RN605_00605"/>
<proteinExistence type="predicted"/>
<dbReference type="Proteomes" id="UP001304515">
    <property type="component" value="Chromosome"/>
</dbReference>
<dbReference type="AlphaFoldDB" id="A0AA96J4Y1"/>
<keyword evidence="4" id="KW-1185">Reference proteome</keyword>
<dbReference type="RefSeq" id="WP_313321467.1">
    <property type="nucleotide sequence ID" value="NZ_CP134878.1"/>
</dbReference>
<evidence type="ECO:0000313" key="2">
    <source>
        <dbReference type="EMBL" id="WNM17817.1"/>
    </source>
</evidence>
<dbReference type="EMBL" id="CP134878">
    <property type="protein sequence ID" value="WNM17817.1"/>
    <property type="molecule type" value="Genomic_DNA"/>
</dbReference>
<sequence>MKKIVSITFLLLNFFAFAQKPCEIDTNITDSLGTYKSTKQHLIYERSFAGNSTNIYFSLASSNGVLNLEFQSLQRSSEFIKANCFDKNSKIHLQLSNGKIVTLLNIGADTCGTLLRSDDGKNNRITTSTFVFSKENYADLKTSKVTFMRIQYSGETLDYPFKTEFVSEIDGKSYFPETYFMDYLNCIEN</sequence>